<keyword evidence="3" id="KW-1185">Reference proteome</keyword>
<keyword evidence="2" id="KW-0223">Dioxygenase</keyword>
<feature type="transmembrane region" description="Helical" evidence="1">
    <location>
        <begin position="52"/>
        <end position="71"/>
    </location>
</feature>
<name>A0A9P0QLU3_9ASCO</name>
<evidence type="ECO:0000313" key="2">
    <source>
        <dbReference type="EMBL" id="CAH2351044.1"/>
    </source>
</evidence>
<proteinExistence type="predicted"/>
<feature type="transmembrane region" description="Helical" evidence="1">
    <location>
        <begin position="24"/>
        <end position="45"/>
    </location>
</feature>
<dbReference type="PANTHER" id="PTHR28026">
    <property type="entry name" value="DUF962 DOMAIN PROTEIN (AFU_ORTHOLOGUE AFUA_8G05310)"/>
    <property type="match status" value="1"/>
</dbReference>
<evidence type="ECO:0000256" key="1">
    <source>
        <dbReference type="SAM" id="Phobius"/>
    </source>
</evidence>
<feature type="transmembrane region" description="Helical" evidence="1">
    <location>
        <begin position="77"/>
        <end position="94"/>
    </location>
</feature>
<keyword evidence="1" id="KW-0812">Transmembrane</keyword>
<keyword evidence="1" id="KW-0472">Membrane</keyword>
<feature type="transmembrane region" description="Helical" evidence="1">
    <location>
        <begin position="114"/>
        <end position="130"/>
    </location>
</feature>
<evidence type="ECO:0000313" key="3">
    <source>
        <dbReference type="Proteomes" id="UP000837801"/>
    </source>
</evidence>
<comment type="caution">
    <text evidence="2">The sequence shown here is derived from an EMBL/GenBank/DDBJ whole genome shotgun (WGS) entry which is preliminary data.</text>
</comment>
<dbReference type="GO" id="GO:0005783">
    <property type="term" value="C:endoplasmic reticulum"/>
    <property type="evidence" value="ECO:0007669"/>
    <property type="project" value="TreeGrafter"/>
</dbReference>
<dbReference type="AlphaFoldDB" id="A0A9P0QLU3"/>
<dbReference type="EMBL" id="CAKXYY010000002">
    <property type="protein sequence ID" value="CAH2351044.1"/>
    <property type="molecule type" value="Genomic_DNA"/>
</dbReference>
<feature type="transmembrane region" description="Helical" evidence="1">
    <location>
        <begin position="142"/>
        <end position="163"/>
    </location>
</feature>
<dbReference type="InterPro" id="IPR009305">
    <property type="entry name" value="Mpo1-like"/>
</dbReference>
<gene>
    <name evidence="2" type="ORF">CLIB1423_02S10990</name>
</gene>
<protein>
    <submittedName>
        <fullName evidence="2">2-hydroxy-palmitic acid dioxygenase Mpo1p</fullName>
    </submittedName>
</protein>
<reference evidence="2" key="1">
    <citation type="submission" date="2022-03" db="EMBL/GenBank/DDBJ databases">
        <authorList>
            <person name="Legras J.-L."/>
            <person name="Devillers H."/>
            <person name="Grondin C."/>
        </authorList>
    </citation>
    <scope>NUCLEOTIDE SEQUENCE</scope>
    <source>
        <strain evidence="2">CLIB 1423</strain>
    </source>
</reference>
<accession>A0A9P0QLU3</accession>
<keyword evidence="1" id="KW-1133">Transmembrane helix</keyword>
<keyword evidence="2" id="KW-0560">Oxidoreductase</keyword>
<dbReference type="Pfam" id="PF06127">
    <property type="entry name" value="Mpo1-like"/>
    <property type="match status" value="1"/>
</dbReference>
<dbReference type="OrthoDB" id="2124888at2759"/>
<dbReference type="GO" id="GO:0016020">
    <property type="term" value="C:membrane"/>
    <property type="evidence" value="ECO:0007669"/>
    <property type="project" value="GOC"/>
</dbReference>
<organism evidence="2 3">
    <name type="scientific">[Candida] railenensis</name>
    <dbReference type="NCBI Taxonomy" id="45579"/>
    <lineage>
        <taxon>Eukaryota</taxon>
        <taxon>Fungi</taxon>
        <taxon>Dikarya</taxon>
        <taxon>Ascomycota</taxon>
        <taxon>Saccharomycotina</taxon>
        <taxon>Pichiomycetes</taxon>
        <taxon>Debaryomycetaceae</taxon>
        <taxon>Kurtzmaniella</taxon>
    </lineage>
</organism>
<dbReference type="Proteomes" id="UP000837801">
    <property type="component" value="Unassembled WGS sequence"/>
</dbReference>
<dbReference type="GO" id="GO:0046521">
    <property type="term" value="P:sphingoid catabolic process"/>
    <property type="evidence" value="ECO:0007669"/>
    <property type="project" value="TreeGrafter"/>
</dbReference>
<sequence length="197" mass="22059">MGGVLDLEEHLVFYRSYHFNQTNVAIHLACIPVILVTAFAIFVPLQLSSISPYLNLGVGFALGYSIFYAVLDFKVGAITIPLLTSIAVFLTELYKRAGEGQLYVDQKQLYRIEVALHIAAWLAQFYGHAVHEKRAPALLDNLLQALVLAPFFVFFEVAFALGFRKDLEKTMNNKAGKLARDFKFATAEANRANKKEI</sequence>
<dbReference type="GO" id="GO:0051213">
    <property type="term" value="F:dioxygenase activity"/>
    <property type="evidence" value="ECO:0007669"/>
    <property type="project" value="UniProtKB-KW"/>
</dbReference>
<dbReference type="PANTHER" id="PTHR28026:SF9">
    <property type="entry name" value="2-HYDROXY-PALMITIC ACID DIOXYGENASE MPO1"/>
    <property type="match status" value="1"/>
</dbReference>